<dbReference type="EMBL" id="CP082237">
    <property type="protein sequence ID" value="QZT33701.1"/>
    <property type="molecule type" value="Genomic_DNA"/>
</dbReference>
<dbReference type="EMBL" id="AFCE01000094">
    <property type="protein sequence ID" value="EGL83615.1"/>
    <property type="molecule type" value="Genomic_DNA"/>
</dbReference>
<dbReference type="Proteomes" id="UP000825179">
    <property type="component" value="Chromosome"/>
</dbReference>
<organism evidence="1 3">
    <name type="scientific">Caldalkalibacillus thermarum (strain TA2.A1)</name>
    <dbReference type="NCBI Taxonomy" id="986075"/>
    <lineage>
        <taxon>Bacteria</taxon>
        <taxon>Bacillati</taxon>
        <taxon>Bacillota</taxon>
        <taxon>Bacilli</taxon>
        <taxon>Bacillales</taxon>
        <taxon>Bacillaceae</taxon>
        <taxon>Caldalkalibacillus</taxon>
    </lineage>
</organism>
<dbReference type="RefSeq" id="WP_007503379.1">
    <property type="nucleotide sequence ID" value="NZ_AFCE01000094.1"/>
</dbReference>
<reference evidence="2" key="3">
    <citation type="submission" date="2021-08" db="EMBL/GenBank/DDBJ databases">
        <authorList>
            <person name="de Jong S."/>
            <person name="van den Broek M."/>
            <person name="Merkel A."/>
            <person name="de la Torre Cortes P."/>
            <person name="Kalamorz F."/>
            <person name="Cook G."/>
            <person name="van Loosdrecht M."/>
            <person name="McMillan D."/>
        </authorList>
    </citation>
    <scope>NUCLEOTIDE SEQUENCE</scope>
    <source>
        <strain evidence="2">TA2.A1</strain>
    </source>
</reference>
<gene>
    <name evidence="1" type="ORF">CathTA2_0826</name>
    <name evidence="2" type="ORF">HUR95_15990</name>
</gene>
<dbReference type="Proteomes" id="UP000010716">
    <property type="component" value="Unassembled WGS sequence"/>
</dbReference>
<evidence type="ECO:0000313" key="4">
    <source>
        <dbReference type="Proteomes" id="UP000825179"/>
    </source>
</evidence>
<dbReference type="eggNOG" id="ENOG50328K4">
    <property type="taxonomic scope" value="Bacteria"/>
</dbReference>
<evidence type="ECO:0000313" key="3">
    <source>
        <dbReference type="Proteomes" id="UP000010716"/>
    </source>
</evidence>
<accession>F5L4W3</accession>
<keyword evidence="4" id="KW-1185">Reference proteome</keyword>
<name>F5L4W3_CALTT</name>
<evidence type="ECO:0000313" key="2">
    <source>
        <dbReference type="EMBL" id="QZT33701.1"/>
    </source>
</evidence>
<dbReference type="KEGG" id="cthu:HUR95_15990"/>
<reference evidence="2 4" key="2">
    <citation type="journal article" date="2020" name="Extremophiles">
        <title>Genomic analysis of Caldalkalibacillus thermarum TA2.A1 reveals aerobic alkaliphilic metabolism and evolutionary hallmarks linking alkaliphilic bacteria and plant life.</title>
        <authorList>
            <person name="de Jong S.I."/>
            <person name="van den Broek M.A."/>
            <person name="Merkel A.Y."/>
            <person name="de la Torre Cortes P."/>
            <person name="Kalamorz F."/>
            <person name="Cook G.M."/>
            <person name="van Loosdrecht M.C.M."/>
            <person name="McMillan D.G.G."/>
        </authorList>
    </citation>
    <scope>NUCLEOTIDE SEQUENCE [LARGE SCALE GENOMIC DNA]</scope>
    <source>
        <strain evidence="2 4">TA2.A1</strain>
    </source>
</reference>
<protein>
    <submittedName>
        <fullName evidence="1">Uncharacterized protein</fullName>
    </submittedName>
</protein>
<dbReference type="OrthoDB" id="2963302at2"/>
<reference evidence="1 3" key="1">
    <citation type="journal article" date="2011" name="J. Bacteriol.">
        <title>Draft genome sequence of the thermoalkaliphilic Caldalkalibacillus thermarum strain TA2.A1.</title>
        <authorList>
            <person name="Kalamorz F."/>
            <person name="Keis S."/>
            <person name="McMillan D.G."/>
            <person name="Olsson K."/>
            <person name="Stanton J.A."/>
            <person name="Stockwell P."/>
            <person name="Black M.A."/>
            <person name="Klingeman D.M."/>
            <person name="Land M.L."/>
            <person name="Han C.S."/>
            <person name="Martin S.L."/>
            <person name="Becher S.A."/>
            <person name="Peddie C.J."/>
            <person name="Morgan H.W."/>
            <person name="Matthies D."/>
            <person name="Preiss L."/>
            <person name="Meier T."/>
            <person name="Brown S.D."/>
            <person name="Cook G.M."/>
        </authorList>
    </citation>
    <scope>NUCLEOTIDE SEQUENCE [LARGE SCALE GENOMIC DNA]</scope>
    <source>
        <strain evidence="1 3">TA2.A1</strain>
    </source>
</reference>
<sequence length="230" mass="27480">MTSPFSLSHGWKVKWNRERVRPREVKIPSEFHPMLYAVASVGVIGGVQLKRLFDLNNQKLKELCREYHFLMRHELSHEKNIPIYTLGTNAIHTFQLPPNYWLHWQAEDVLKRMVFFKLYETFLDYEPEIVPSLDPFVGAMQIGEKLYYVFVARDDVYDLLLYMKWNKNPEQRIIVVAEKLEYLSPLNPFLSDFRIRATTDEDLTEGKSLDEMFYEWSGDMWIKNESIYQK</sequence>
<proteinExistence type="predicted"/>
<dbReference type="AlphaFoldDB" id="F5L4W3"/>
<evidence type="ECO:0000313" key="1">
    <source>
        <dbReference type="EMBL" id="EGL83615.1"/>
    </source>
</evidence>